<dbReference type="InterPro" id="IPR036514">
    <property type="entry name" value="SGNH_hydro_sf"/>
</dbReference>
<reference evidence="3" key="1">
    <citation type="submission" date="2022-12" db="EMBL/GenBank/DDBJ databases">
        <title>Paraconexibacter alkalitolerans sp. nov. and Baekduia alba sp. nov., isolated from soil and emended description of the genera Paraconexibacter (Chun et al., 2020) and Baekduia (An et al., 2020).</title>
        <authorList>
            <person name="Vieira S."/>
            <person name="Huber K.J."/>
            <person name="Geppert A."/>
            <person name="Wolf J."/>
            <person name="Neumann-Schaal M."/>
            <person name="Muesken M."/>
            <person name="Overmann J."/>
        </authorList>
    </citation>
    <scope>NUCLEOTIDE SEQUENCE</scope>
    <source>
        <strain evidence="3">AEG42_29</strain>
    </source>
</reference>
<dbReference type="EMBL" id="CP114014">
    <property type="protein sequence ID" value="XAY06413.1"/>
    <property type="molecule type" value="Genomic_DNA"/>
</dbReference>
<evidence type="ECO:0000256" key="2">
    <source>
        <dbReference type="SAM" id="SignalP"/>
    </source>
</evidence>
<dbReference type="SUPFAM" id="SSF52266">
    <property type="entry name" value="SGNH hydrolase"/>
    <property type="match status" value="1"/>
</dbReference>
<feature type="chain" id="PRO_5043335779" description="SGNH hydrolase-type esterase domain-containing protein" evidence="2">
    <location>
        <begin position="22"/>
        <end position="445"/>
    </location>
</feature>
<gene>
    <name evidence="3" type="ORF">DSM112329_03283</name>
</gene>
<proteinExistence type="predicted"/>
<name>A0AAU7AXH3_9ACTN</name>
<keyword evidence="2" id="KW-0732">Signal</keyword>
<feature type="region of interest" description="Disordered" evidence="1">
    <location>
        <begin position="35"/>
        <end position="54"/>
    </location>
</feature>
<organism evidence="3">
    <name type="scientific">Paraconexibacter sp. AEG42_29</name>
    <dbReference type="NCBI Taxonomy" id="2997339"/>
    <lineage>
        <taxon>Bacteria</taxon>
        <taxon>Bacillati</taxon>
        <taxon>Actinomycetota</taxon>
        <taxon>Thermoleophilia</taxon>
        <taxon>Solirubrobacterales</taxon>
        <taxon>Paraconexibacteraceae</taxon>
        <taxon>Paraconexibacter</taxon>
    </lineage>
</organism>
<dbReference type="AlphaFoldDB" id="A0AAU7AXH3"/>
<evidence type="ECO:0000256" key="1">
    <source>
        <dbReference type="SAM" id="MobiDB-lite"/>
    </source>
</evidence>
<dbReference type="Gene3D" id="3.40.50.1110">
    <property type="entry name" value="SGNH hydrolase"/>
    <property type="match status" value="1"/>
</dbReference>
<protein>
    <recommendedName>
        <fullName evidence="4">SGNH hydrolase-type esterase domain-containing protein</fullName>
    </recommendedName>
</protein>
<dbReference type="KEGG" id="parq:DSM112329_03283"/>
<evidence type="ECO:0000313" key="3">
    <source>
        <dbReference type="EMBL" id="XAY06413.1"/>
    </source>
</evidence>
<feature type="signal peptide" evidence="2">
    <location>
        <begin position="1"/>
        <end position="21"/>
    </location>
</feature>
<evidence type="ECO:0008006" key="4">
    <source>
        <dbReference type="Google" id="ProtNLM"/>
    </source>
</evidence>
<accession>A0AAU7AXH3</accession>
<dbReference type="RefSeq" id="WP_354697647.1">
    <property type="nucleotide sequence ID" value="NZ_CP114014.1"/>
</dbReference>
<sequence>MRRARLAAVLAGLGLASAAVAGPAPTAARTVAATTRAEAPDPAPAPAPADGGFLLASREQPGQIAIGAFGLVPGSQVQFAEVVGKASTALATVTAGPAGSAPLPNAARWRCDRRVRRFTAVATAPDGGVRQASTDLRTPGCATRIALDVPDRVGRGRLLRIRLVDRWALGDVAARLCTSGAGLARVCRSVRLVPGGGGVTRRVRPPADGRVAVRVTLAGHAGIAEVAVGRVTPRPRRTGPVVLTTGDSTVEGIDSGIEDALGRAVRVRAESAAGTRLSGTGEPDWLRRAAGQVRRLQPRVVVLSLGGNEGFPITPRGTTAQVACCGADWVRAIAARQGRLMDAYRQAGRGAVVWLTIPVPRSAAQATIVAAVNRGVARAARSRSHVRVLDLGTIFTPDGVYRESIRRGGRTVRVRAPDGLHLSAAGQQIAADATVALLTRDGLLD</sequence>
<dbReference type="InterPro" id="IPR007407">
    <property type="entry name" value="DUF459"/>
</dbReference>
<dbReference type="Pfam" id="PF04311">
    <property type="entry name" value="DUF459"/>
    <property type="match status" value="1"/>
</dbReference>